<dbReference type="PROSITE" id="PS51257">
    <property type="entry name" value="PROKAR_LIPOPROTEIN"/>
    <property type="match status" value="1"/>
</dbReference>
<accession>A0A369ZEX8</accession>
<dbReference type="EMBL" id="QEQD01000002">
    <property type="protein sequence ID" value="RDF05302.1"/>
    <property type="molecule type" value="Genomic_DNA"/>
</dbReference>
<reference evidence="2 3" key="1">
    <citation type="submission" date="2018-05" db="EMBL/GenBank/DDBJ databases">
        <title>Draft Genome Sequences for a Diverse set of 7 Haemophilus Species.</title>
        <authorList>
            <person name="Nichols M."/>
            <person name="Topaz N."/>
            <person name="Wang X."/>
            <person name="Wang X."/>
            <person name="Boxrud D."/>
        </authorList>
    </citation>
    <scope>NUCLEOTIDE SEQUENCE [LARGE SCALE GENOMIC DNA]</scope>
    <source>
        <strain evidence="2 3">C2010039593</strain>
    </source>
</reference>
<dbReference type="RefSeq" id="WP_111312520.1">
    <property type="nucleotide sequence ID" value="NZ_QEQD01000002.1"/>
</dbReference>
<evidence type="ECO:0000256" key="1">
    <source>
        <dbReference type="SAM" id="SignalP"/>
    </source>
</evidence>
<dbReference type="Proteomes" id="UP000253999">
    <property type="component" value="Unassembled WGS sequence"/>
</dbReference>
<keyword evidence="1" id="KW-0732">Signal</keyword>
<evidence type="ECO:0000313" key="3">
    <source>
        <dbReference type="Proteomes" id="UP000253999"/>
    </source>
</evidence>
<evidence type="ECO:0008006" key="4">
    <source>
        <dbReference type="Google" id="ProtNLM"/>
    </source>
</evidence>
<comment type="caution">
    <text evidence="2">The sequence shown here is derived from an EMBL/GenBank/DDBJ whole genome shotgun (WGS) entry which is preliminary data.</text>
</comment>
<name>A0A369ZEX8_HAEPH</name>
<evidence type="ECO:0000313" key="2">
    <source>
        <dbReference type="EMBL" id="RDF05302.1"/>
    </source>
</evidence>
<gene>
    <name evidence="2" type="ORF">DPV98_02545</name>
</gene>
<feature type="chain" id="PRO_5016787212" description="Lipoprotein" evidence="1">
    <location>
        <begin position="20"/>
        <end position="158"/>
    </location>
</feature>
<organism evidence="2 3">
    <name type="scientific">Haemophilus parahaemolyticus</name>
    <dbReference type="NCBI Taxonomy" id="735"/>
    <lineage>
        <taxon>Bacteria</taxon>
        <taxon>Pseudomonadati</taxon>
        <taxon>Pseudomonadota</taxon>
        <taxon>Gammaproteobacteria</taxon>
        <taxon>Pasteurellales</taxon>
        <taxon>Pasteurellaceae</taxon>
        <taxon>Haemophilus</taxon>
    </lineage>
</organism>
<sequence>MKKFILITLPILLTGCAQLQSSVQDLPDRSILKKIVNLSTQNTNQTTNVGGEYGNEVSFEEEWLGDSGYIARTEKAFNLNGRTINLKYAWSGGNNCYVGFYFQEESNFTDIFHNSCYDITTIKTKQEGEKIFVTFQEKGKRKVKYQYNSSNGRVIEIK</sequence>
<protein>
    <recommendedName>
        <fullName evidence="4">Lipoprotein</fullName>
    </recommendedName>
</protein>
<feature type="signal peptide" evidence="1">
    <location>
        <begin position="1"/>
        <end position="19"/>
    </location>
</feature>
<dbReference type="AlphaFoldDB" id="A0A369ZEX8"/>
<proteinExistence type="predicted"/>